<dbReference type="RefSeq" id="WP_225935092.1">
    <property type="nucleotide sequence ID" value="NZ_CP082286.1"/>
</dbReference>
<evidence type="ECO:0000259" key="2">
    <source>
        <dbReference type="Pfam" id="PF23418"/>
    </source>
</evidence>
<sequence>MEPTEDTTDATRAASTDENQGEADTDEADPGADGWDEELPKPTVDAAERLTRLAREAVDEAEAEAYREDRGDRLADHGFTARVREDDDTLVCYPDEWMEDGTVQIDRIEDTDRAVEVSLSGPGDPDDWSEIEEHNAALVERVAEEHDETHAANARAFADFMGNHYARPMDSADADEVREFLDEYFPRNAWPSEEQRDAVRASVRYVFEAADERTPL</sequence>
<feature type="domain" description="DUF7108" evidence="3">
    <location>
        <begin position="126"/>
        <end position="214"/>
    </location>
</feature>
<evidence type="ECO:0000313" key="5">
    <source>
        <dbReference type="Proteomes" id="UP001589595"/>
    </source>
</evidence>
<dbReference type="EMBL" id="JBHMAJ010000009">
    <property type="protein sequence ID" value="MFB9825384.1"/>
    <property type="molecule type" value="Genomic_DNA"/>
</dbReference>
<dbReference type="InterPro" id="IPR056494">
    <property type="entry name" value="DUF7108_C"/>
</dbReference>
<organism evidence="4 5">
    <name type="scientific">Halobaculum roseum</name>
    <dbReference type="NCBI Taxonomy" id="2175149"/>
    <lineage>
        <taxon>Archaea</taxon>
        <taxon>Methanobacteriati</taxon>
        <taxon>Methanobacteriota</taxon>
        <taxon>Stenosarchaea group</taxon>
        <taxon>Halobacteria</taxon>
        <taxon>Halobacteriales</taxon>
        <taxon>Haloferacaceae</taxon>
        <taxon>Halobaculum</taxon>
    </lineage>
</organism>
<gene>
    <name evidence="4" type="ORF">ACFFOL_14535</name>
</gene>
<dbReference type="Proteomes" id="UP001589595">
    <property type="component" value="Unassembled WGS sequence"/>
</dbReference>
<dbReference type="Pfam" id="PF23420">
    <property type="entry name" value="DUF7108_C"/>
    <property type="match status" value="1"/>
</dbReference>
<accession>A0ABD5MRE7</accession>
<feature type="domain" description="DUF7108" evidence="2">
    <location>
        <begin position="38"/>
        <end position="121"/>
    </location>
</feature>
<dbReference type="GeneID" id="67211302"/>
<evidence type="ECO:0000256" key="1">
    <source>
        <dbReference type="SAM" id="MobiDB-lite"/>
    </source>
</evidence>
<dbReference type="InterPro" id="IPR055532">
    <property type="entry name" value="DUF7108_N"/>
</dbReference>
<comment type="caution">
    <text evidence="4">The sequence shown here is derived from an EMBL/GenBank/DDBJ whole genome shotgun (WGS) entry which is preliminary data.</text>
</comment>
<name>A0ABD5MRE7_9EURY</name>
<dbReference type="AlphaFoldDB" id="A0ABD5MRE7"/>
<keyword evidence="5" id="KW-1185">Reference proteome</keyword>
<reference evidence="4" key="1">
    <citation type="submission" date="2024-09" db="EMBL/GenBank/DDBJ databases">
        <authorList>
            <person name="Sun Q."/>
        </authorList>
    </citation>
    <scope>NUCLEOTIDE SEQUENCE [LARGE SCALE GENOMIC DNA]</scope>
    <source>
        <strain evidence="4">JCM 31273</strain>
    </source>
</reference>
<protein>
    <submittedName>
        <fullName evidence="4">RnhA operon protein</fullName>
    </submittedName>
</protein>
<proteinExistence type="predicted"/>
<feature type="region of interest" description="Disordered" evidence="1">
    <location>
        <begin position="1"/>
        <end position="48"/>
    </location>
</feature>
<dbReference type="Pfam" id="PF23418">
    <property type="entry name" value="DUF7108"/>
    <property type="match status" value="1"/>
</dbReference>
<feature type="compositionally biased region" description="Acidic residues" evidence="1">
    <location>
        <begin position="19"/>
        <end position="37"/>
    </location>
</feature>
<evidence type="ECO:0000313" key="4">
    <source>
        <dbReference type="EMBL" id="MFB9825384.1"/>
    </source>
</evidence>
<evidence type="ECO:0000259" key="3">
    <source>
        <dbReference type="Pfam" id="PF23420"/>
    </source>
</evidence>